<evidence type="ECO:0000256" key="3">
    <source>
        <dbReference type="ARBA" id="ARBA00022679"/>
    </source>
</evidence>
<evidence type="ECO:0000256" key="4">
    <source>
        <dbReference type="ARBA" id="ARBA00022741"/>
    </source>
</evidence>
<dbReference type="InterPro" id="IPR008271">
    <property type="entry name" value="Ser/Thr_kinase_AS"/>
</dbReference>
<reference evidence="11 12" key="1">
    <citation type="submission" date="2016-10" db="EMBL/GenBank/DDBJ databases">
        <authorList>
            <person name="de Groot N.N."/>
        </authorList>
    </citation>
    <scope>NUCLEOTIDE SEQUENCE [LARGE SCALE GENOMIC DNA]</scope>
    <source>
        <strain evidence="11 12">CGMCC 4.6858</strain>
    </source>
</reference>
<gene>
    <name evidence="11" type="ORF">SAMN05421872_1204</name>
</gene>
<dbReference type="EMBL" id="FMZM01000020">
    <property type="protein sequence ID" value="SDE32828.1"/>
    <property type="molecule type" value="Genomic_DNA"/>
</dbReference>
<keyword evidence="3" id="KW-0808">Transferase</keyword>
<keyword evidence="4 7" id="KW-0547">Nucleotide-binding</keyword>
<evidence type="ECO:0000256" key="8">
    <source>
        <dbReference type="SAM" id="MobiDB-lite"/>
    </source>
</evidence>
<keyword evidence="9" id="KW-1133">Transmembrane helix</keyword>
<proteinExistence type="predicted"/>
<dbReference type="CDD" id="cd14014">
    <property type="entry name" value="STKc_PknB_like"/>
    <property type="match status" value="1"/>
</dbReference>
<feature type="domain" description="Protein kinase" evidence="10">
    <location>
        <begin position="6"/>
        <end position="257"/>
    </location>
</feature>
<protein>
    <recommendedName>
        <fullName evidence="1">non-specific serine/threonine protein kinase</fullName>
        <ecNumber evidence="1">2.7.11.1</ecNumber>
    </recommendedName>
</protein>
<evidence type="ECO:0000256" key="2">
    <source>
        <dbReference type="ARBA" id="ARBA00022527"/>
    </source>
</evidence>
<accession>A0A1G7C0F0</accession>
<dbReference type="SUPFAM" id="SSF56112">
    <property type="entry name" value="Protein kinase-like (PK-like)"/>
    <property type="match status" value="1"/>
</dbReference>
<feature type="compositionally biased region" description="Low complexity" evidence="8">
    <location>
        <begin position="343"/>
        <end position="362"/>
    </location>
</feature>
<dbReference type="STRING" id="1045774.SAMN05421872_1204"/>
<dbReference type="InterPro" id="IPR000719">
    <property type="entry name" value="Prot_kinase_dom"/>
</dbReference>
<evidence type="ECO:0000256" key="6">
    <source>
        <dbReference type="ARBA" id="ARBA00022840"/>
    </source>
</evidence>
<keyword evidence="9" id="KW-0812">Transmembrane</keyword>
<dbReference type="PROSITE" id="PS00107">
    <property type="entry name" value="PROTEIN_KINASE_ATP"/>
    <property type="match status" value="1"/>
</dbReference>
<evidence type="ECO:0000256" key="7">
    <source>
        <dbReference type="PROSITE-ProRule" id="PRU10141"/>
    </source>
</evidence>
<keyword evidence="12" id="KW-1185">Reference proteome</keyword>
<dbReference type="GO" id="GO:0005524">
    <property type="term" value="F:ATP binding"/>
    <property type="evidence" value="ECO:0007669"/>
    <property type="project" value="UniProtKB-UniRule"/>
</dbReference>
<feature type="binding site" evidence="7">
    <location>
        <position position="35"/>
    </location>
    <ligand>
        <name>ATP</name>
        <dbReference type="ChEBI" id="CHEBI:30616"/>
    </ligand>
</feature>
<dbReference type="SMART" id="SM00220">
    <property type="entry name" value="S_TKc"/>
    <property type="match status" value="1"/>
</dbReference>
<dbReference type="Gene3D" id="1.10.510.10">
    <property type="entry name" value="Transferase(Phosphotransferase) domain 1"/>
    <property type="match status" value="1"/>
</dbReference>
<dbReference type="Gene3D" id="3.30.200.20">
    <property type="entry name" value="Phosphorylase Kinase, domain 1"/>
    <property type="match status" value="1"/>
</dbReference>
<evidence type="ECO:0000313" key="12">
    <source>
        <dbReference type="Proteomes" id="UP000199034"/>
    </source>
</evidence>
<organism evidence="11 12">
    <name type="scientific">Nocardioides lianchengensis</name>
    <dbReference type="NCBI Taxonomy" id="1045774"/>
    <lineage>
        <taxon>Bacteria</taxon>
        <taxon>Bacillati</taxon>
        <taxon>Actinomycetota</taxon>
        <taxon>Actinomycetes</taxon>
        <taxon>Propionibacteriales</taxon>
        <taxon>Nocardioidaceae</taxon>
        <taxon>Nocardioides</taxon>
    </lineage>
</organism>
<feature type="region of interest" description="Disordered" evidence="8">
    <location>
        <begin position="336"/>
        <end position="362"/>
    </location>
</feature>
<dbReference type="EC" id="2.7.11.1" evidence="1"/>
<name>A0A1G7C0F0_9ACTN</name>
<dbReference type="PANTHER" id="PTHR43289:SF6">
    <property type="entry name" value="SERINE_THREONINE-PROTEIN KINASE NEKL-3"/>
    <property type="match status" value="1"/>
</dbReference>
<dbReference type="OrthoDB" id="9762169at2"/>
<dbReference type="PANTHER" id="PTHR43289">
    <property type="entry name" value="MITOGEN-ACTIVATED PROTEIN KINASE KINASE KINASE 20-RELATED"/>
    <property type="match status" value="1"/>
</dbReference>
<keyword evidence="2 11" id="KW-0723">Serine/threonine-protein kinase</keyword>
<dbReference type="PROSITE" id="PS00108">
    <property type="entry name" value="PROTEIN_KINASE_ST"/>
    <property type="match status" value="1"/>
</dbReference>
<evidence type="ECO:0000313" key="11">
    <source>
        <dbReference type="EMBL" id="SDE32828.1"/>
    </source>
</evidence>
<keyword evidence="6 7" id="KW-0067">ATP-binding</keyword>
<feature type="region of interest" description="Disordered" evidence="8">
    <location>
        <begin position="288"/>
        <end position="310"/>
    </location>
</feature>
<dbReference type="Proteomes" id="UP000199034">
    <property type="component" value="Unassembled WGS sequence"/>
</dbReference>
<feature type="transmembrane region" description="Helical" evidence="9">
    <location>
        <begin position="313"/>
        <end position="333"/>
    </location>
</feature>
<dbReference type="GO" id="GO:0004674">
    <property type="term" value="F:protein serine/threonine kinase activity"/>
    <property type="evidence" value="ECO:0007669"/>
    <property type="project" value="UniProtKB-KW"/>
</dbReference>
<keyword evidence="5 11" id="KW-0418">Kinase</keyword>
<dbReference type="AlphaFoldDB" id="A0A1G7C0F0"/>
<dbReference type="PROSITE" id="PS50011">
    <property type="entry name" value="PROTEIN_KINASE_DOM"/>
    <property type="match status" value="1"/>
</dbReference>
<keyword evidence="9" id="KW-0472">Membrane</keyword>
<evidence type="ECO:0000256" key="9">
    <source>
        <dbReference type="SAM" id="Phobius"/>
    </source>
</evidence>
<evidence type="ECO:0000256" key="5">
    <source>
        <dbReference type="ARBA" id="ARBA00022777"/>
    </source>
</evidence>
<evidence type="ECO:0000256" key="1">
    <source>
        <dbReference type="ARBA" id="ARBA00012513"/>
    </source>
</evidence>
<dbReference type="RefSeq" id="WP_139175867.1">
    <property type="nucleotide sequence ID" value="NZ_FMZM01000020.1"/>
</dbReference>
<dbReference type="Pfam" id="PF00069">
    <property type="entry name" value="Pkinase"/>
    <property type="match status" value="1"/>
</dbReference>
<dbReference type="InterPro" id="IPR017441">
    <property type="entry name" value="Protein_kinase_ATP_BS"/>
</dbReference>
<evidence type="ECO:0000259" key="10">
    <source>
        <dbReference type="PROSITE" id="PS50011"/>
    </source>
</evidence>
<dbReference type="InterPro" id="IPR011009">
    <property type="entry name" value="Kinase-like_dom_sf"/>
</dbReference>
<sequence length="468" mass="49279">MIAGRYSLDREVGRGGMGAVWLGRDEVLGRAVAVKRIGTAPGASAPDVERAAREARLAARLSHPHVVAVFDLVEEGDAHWLVMEYVEGSTLAELVRDRGALDPDQAARVVGQAADGLTAAHAAGIVHRDVKPSNILVNEEGQVKLSDFGIAKAEADPSLTQTGLVTGSPAYLAPEVASGRPATDASDVWSLGATLFHALSGKPPYEVGDNLLGALYRIVHEEPPRLASPGWLGPLLEATMTRDPAQRWTMEQVRDFLRSGAGAPLPAPLPLRRTDTAEHDLDGTQVLSRPALAAVPAAPASPDPEPTKRRRGLLPVLVGAAVVVLLTVVGYVLGTSGDDESDPGASSSPGTSSSSAPAAVEEPTAEGMTAFVTTYLDTAAADPEAGFAMLTSAYQEESDGLPGYESFWGSVRRIQDVDVTDADPDAMTVTYTYRYQLDQGGSRRETIRLDLELQDDDTYLISGGDSVG</sequence>